<dbReference type="GO" id="GO:0042802">
    <property type="term" value="F:identical protein binding"/>
    <property type="evidence" value="ECO:0007669"/>
    <property type="project" value="UniProtKB-ARBA"/>
</dbReference>
<dbReference type="SMART" id="SM00355">
    <property type="entry name" value="ZnF_C2H2"/>
    <property type="match status" value="6"/>
</dbReference>
<evidence type="ECO:0000256" key="9">
    <source>
        <dbReference type="ARBA" id="ARBA00023163"/>
    </source>
</evidence>
<dbReference type="Pfam" id="PF13894">
    <property type="entry name" value="zf-C2H2_4"/>
    <property type="match status" value="1"/>
</dbReference>
<feature type="domain" description="C2H2-type" evidence="15">
    <location>
        <begin position="468"/>
        <end position="495"/>
    </location>
</feature>
<feature type="coiled-coil region" evidence="13">
    <location>
        <begin position="125"/>
        <end position="158"/>
    </location>
</feature>
<feature type="domain" description="C2H2-type" evidence="15">
    <location>
        <begin position="412"/>
        <end position="439"/>
    </location>
</feature>
<dbReference type="PANTHER" id="PTHR24379:SF121">
    <property type="entry name" value="C2H2-TYPE DOMAIN-CONTAINING PROTEIN"/>
    <property type="match status" value="1"/>
</dbReference>
<dbReference type="PROSITE" id="PS00028">
    <property type="entry name" value="ZINC_FINGER_C2H2_1"/>
    <property type="match status" value="6"/>
</dbReference>
<keyword evidence="8" id="KW-0238">DNA-binding</keyword>
<dbReference type="PANTHER" id="PTHR24379">
    <property type="entry name" value="KRAB AND ZINC FINGER DOMAIN-CONTAINING"/>
    <property type="match status" value="1"/>
</dbReference>
<dbReference type="GO" id="GO:0008270">
    <property type="term" value="F:zinc ion binding"/>
    <property type="evidence" value="ECO:0007669"/>
    <property type="project" value="UniProtKB-UniRule"/>
</dbReference>
<dbReference type="SMART" id="SM00868">
    <property type="entry name" value="zf-AD"/>
    <property type="match status" value="1"/>
</dbReference>
<evidence type="ECO:0000313" key="17">
    <source>
        <dbReference type="EMBL" id="CAD7077863.1"/>
    </source>
</evidence>
<evidence type="ECO:0000256" key="5">
    <source>
        <dbReference type="ARBA" id="ARBA00022771"/>
    </source>
</evidence>
<dbReference type="Pfam" id="PF07776">
    <property type="entry name" value="zf-AD"/>
    <property type="match status" value="1"/>
</dbReference>
<keyword evidence="5 11" id="KW-0863">Zinc-finger</keyword>
<dbReference type="FunFam" id="3.30.160.60:FF:000446">
    <property type="entry name" value="Zinc finger protein"/>
    <property type="match status" value="1"/>
</dbReference>
<evidence type="ECO:0000256" key="14">
    <source>
        <dbReference type="SAM" id="MobiDB-lite"/>
    </source>
</evidence>
<feature type="domain" description="C2H2-type" evidence="15">
    <location>
        <begin position="528"/>
        <end position="552"/>
    </location>
</feature>
<evidence type="ECO:0000256" key="6">
    <source>
        <dbReference type="ARBA" id="ARBA00022833"/>
    </source>
</evidence>
<feature type="domain" description="C2H2-type" evidence="15">
    <location>
        <begin position="496"/>
        <end position="524"/>
    </location>
</feature>
<evidence type="ECO:0000256" key="10">
    <source>
        <dbReference type="ARBA" id="ARBA00023242"/>
    </source>
</evidence>
<feature type="binding site" evidence="12">
    <location>
        <position position="70"/>
    </location>
    <ligand>
        <name>Zn(2+)</name>
        <dbReference type="ChEBI" id="CHEBI:29105"/>
    </ligand>
</feature>
<dbReference type="InterPro" id="IPR013087">
    <property type="entry name" value="Znf_C2H2_type"/>
</dbReference>
<evidence type="ECO:0000256" key="2">
    <source>
        <dbReference type="ARBA" id="ARBA00006991"/>
    </source>
</evidence>
<dbReference type="Pfam" id="PF13465">
    <property type="entry name" value="zf-H2C2_2"/>
    <property type="match status" value="1"/>
</dbReference>
<feature type="binding site" evidence="12">
    <location>
        <position position="25"/>
    </location>
    <ligand>
        <name>Zn(2+)</name>
        <dbReference type="ChEBI" id="CHEBI:29105"/>
    </ligand>
</feature>
<keyword evidence="9" id="KW-0804">Transcription</keyword>
<evidence type="ECO:0000256" key="3">
    <source>
        <dbReference type="ARBA" id="ARBA00022723"/>
    </source>
</evidence>
<feature type="region of interest" description="Disordered" evidence="14">
    <location>
        <begin position="178"/>
        <end position="211"/>
    </location>
</feature>
<evidence type="ECO:0000259" key="15">
    <source>
        <dbReference type="PROSITE" id="PS50157"/>
    </source>
</evidence>
<feature type="domain" description="C2H2-type" evidence="15">
    <location>
        <begin position="555"/>
        <end position="579"/>
    </location>
</feature>
<dbReference type="InParanoid" id="A0A7R8UBS0"/>
<comment type="similarity">
    <text evidence="2">Belongs to the krueppel C2H2-type zinc-finger protein family.</text>
</comment>
<dbReference type="FunCoup" id="A0A7R8UBS0">
    <property type="interactions" value="373"/>
</dbReference>
<dbReference type="GO" id="GO:0003677">
    <property type="term" value="F:DNA binding"/>
    <property type="evidence" value="ECO:0007669"/>
    <property type="project" value="UniProtKB-KW"/>
</dbReference>
<keyword evidence="6 12" id="KW-0862">Zinc</keyword>
<keyword evidence="7" id="KW-0805">Transcription regulation</keyword>
<proteinExistence type="inferred from homology"/>
<evidence type="ECO:0000256" key="13">
    <source>
        <dbReference type="SAM" id="Coils"/>
    </source>
</evidence>
<evidence type="ECO:0000256" key="4">
    <source>
        <dbReference type="ARBA" id="ARBA00022737"/>
    </source>
</evidence>
<protein>
    <submittedName>
        <fullName evidence="17">Uncharacterized protein</fullName>
    </submittedName>
</protein>
<feature type="binding site" evidence="12">
    <location>
        <position position="67"/>
    </location>
    <ligand>
        <name>Zn(2+)</name>
        <dbReference type="ChEBI" id="CHEBI:29105"/>
    </ligand>
</feature>
<feature type="binding site" evidence="12">
    <location>
        <position position="22"/>
    </location>
    <ligand>
        <name>Zn(2+)</name>
        <dbReference type="ChEBI" id="CHEBI:29105"/>
    </ligand>
</feature>
<dbReference type="FunFam" id="3.30.160.60:FF:000508">
    <property type="entry name" value="Myeloid zinc finger 1"/>
    <property type="match status" value="1"/>
</dbReference>
<evidence type="ECO:0000256" key="11">
    <source>
        <dbReference type="PROSITE-ProRule" id="PRU00042"/>
    </source>
</evidence>
<dbReference type="FunFam" id="3.30.160.60:FF:000912">
    <property type="entry name" value="Zinc finger protein 660"/>
    <property type="match status" value="1"/>
</dbReference>
<dbReference type="Gene3D" id="3.40.1800.20">
    <property type="match status" value="1"/>
</dbReference>
<evidence type="ECO:0000313" key="18">
    <source>
        <dbReference type="Proteomes" id="UP000594454"/>
    </source>
</evidence>
<dbReference type="GO" id="GO:0005634">
    <property type="term" value="C:nucleus"/>
    <property type="evidence" value="ECO:0007669"/>
    <property type="project" value="UniProtKB-SubCell"/>
</dbReference>
<evidence type="ECO:0000256" key="1">
    <source>
        <dbReference type="ARBA" id="ARBA00004123"/>
    </source>
</evidence>
<dbReference type="Proteomes" id="UP000594454">
    <property type="component" value="Chromosome 1"/>
</dbReference>
<accession>A0A7R8UBS0</accession>
<dbReference type="Pfam" id="PF00096">
    <property type="entry name" value="zf-C2H2"/>
    <property type="match status" value="3"/>
</dbReference>
<dbReference type="OMA" id="ECRYQLE"/>
<dbReference type="InterPro" id="IPR012934">
    <property type="entry name" value="Znf_AD"/>
</dbReference>
<evidence type="ECO:0000256" key="12">
    <source>
        <dbReference type="PROSITE-ProRule" id="PRU01263"/>
    </source>
</evidence>
<gene>
    <name evidence="17" type="ORF">HERILL_LOCUS1169</name>
</gene>
<dbReference type="SUPFAM" id="SSF57716">
    <property type="entry name" value="Glucocorticoid receptor-like (DNA-binding domain)"/>
    <property type="match status" value="1"/>
</dbReference>
<keyword evidence="18" id="KW-1185">Reference proteome</keyword>
<keyword evidence="3 12" id="KW-0479">Metal-binding</keyword>
<organism evidence="17 18">
    <name type="scientific">Hermetia illucens</name>
    <name type="common">Black soldier fly</name>
    <dbReference type="NCBI Taxonomy" id="343691"/>
    <lineage>
        <taxon>Eukaryota</taxon>
        <taxon>Metazoa</taxon>
        <taxon>Ecdysozoa</taxon>
        <taxon>Arthropoda</taxon>
        <taxon>Hexapoda</taxon>
        <taxon>Insecta</taxon>
        <taxon>Pterygota</taxon>
        <taxon>Neoptera</taxon>
        <taxon>Endopterygota</taxon>
        <taxon>Diptera</taxon>
        <taxon>Brachycera</taxon>
        <taxon>Stratiomyomorpha</taxon>
        <taxon>Stratiomyidae</taxon>
        <taxon>Hermetiinae</taxon>
        <taxon>Hermetia</taxon>
    </lineage>
</organism>
<dbReference type="AlphaFoldDB" id="A0A7R8UBS0"/>
<dbReference type="SUPFAM" id="SSF57667">
    <property type="entry name" value="beta-beta-alpha zinc fingers"/>
    <property type="match status" value="3"/>
</dbReference>
<comment type="subcellular location">
    <subcellularLocation>
        <location evidence="1">Nucleus</location>
    </subcellularLocation>
</comment>
<dbReference type="OrthoDB" id="8922241at2759"/>
<keyword evidence="4" id="KW-0677">Repeat</keyword>
<dbReference type="Gene3D" id="3.30.160.60">
    <property type="entry name" value="Classic Zinc Finger"/>
    <property type="match status" value="4"/>
</dbReference>
<name>A0A7R8UBS0_HERIL</name>
<evidence type="ECO:0000256" key="8">
    <source>
        <dbReference type="ARBA" id="ARBA00023125"/>
    </source>
</evidence>
<keyword evidence="10" id="KW-0539">Nucleus</keyword>
<feature type="domain" description="ZAD" evidence="16">
    <location>
        <begin position="20"/>
        <end position="94"/>
    </location>
</feature>
<reference evidence="17 18" key="1">
    <citation type="submission" date="2020-11" db="EMBL/GenBank/DDBJ databases">
        <authorList>
            <person name="Wallbank WR R."/>
            <person name="Pardo Diaz C."/>
            <person name="Kozak K."/>
            <person name="Martin S."/>
            <person name="Jiggins C."/>
            <person name="Moest M."/>
            <person name="Warren A I."/>
            <person name="Generalovic N T."/>
            <person name="Byers J.R.P. K."/>
            <person name="Montejo-Kovacevich G."/>
            <person name="Yen C E."/>
        </authorList>
    </citation>
    <scope>NUCLEOTIDE SEQUENCE [LARGE SCALE GENOMIC DNA]</scope>
</reference>
<feature type="domain" description="C2H2-type" evidence="15">
    <location>
        <begin position="440"/>
        <end position="467"/>
    </location>
</feature>
<sequence>MDPEAEVPTERDPSQPDLAKICRLCLAEELGTVRIFNANENTNIPLQIMACAALEVHLTDALPKQICNQCRIQLVRFYCFRKRCQISDVKLRKHIRLTNAGKVSHVFKPKDEEDDDDDDEKFKDSLNLLKEIEKEEQEKQSQRDAELEEKIRQKLREEETNKIFEEAITFFNNKISNKSKARSANDNETSKAEASTSAWSDDKRAETEEQSNPVFEELVDSTETVYIASLKDDGANGTSCYMMKVNSSNDADFEMTEDKSLDNQEDCMSTYTVVKVEDNMEYETLEFNHEIENSESQMQQDSDEYNEEPVSIHDENSNASNIQTYAVATGEVDAEQDQNQDQDQELAIDILLPTETDENDEQGEGGLEDKYEVLKLEEYLDENSETHKQNQTDYSDLIEVSNPTNAEQLKIFKCPKCPQAFTRRAQLLRHASVHDKVRGYQCEHCKKWFACKSSMDRHIRIHTGEKPFQCDKCSRRFIQKEILKRHMAIHTGEKPFQCPQCDKSFVQRLMLTQHINLKHTENPVVQMHECSLCPKSFCHASGLSRHLLSHSGVTYTCKICDKKFSDKSAVKRHTSSVHM</sequence>
<evidence type="ECO:0000256" key="7">
    <source>
        <dbReference type="ARBA" id="ARBA00023015"/>
    </source>
</evidence>
<dbReference type="EMBL" id="LR899009">
    <property type="protein sequence ID" value="CAD7077863.1"/>
    <property type="molecule type" value="Genomic_DNA"/>
</dbReference>
<dbReference type="InterPro" id="IPR036236">
    <property type="entry name" value="Znf_C2H2_sf"/>
</dbReference>
<dbReference type="PROSITE" id="PS51915">
    <property type="entry name" value="ZAD"/>
    <property type="match status" value="1"/>
</dbReference>
<evidence type="ECO:0000259" key="16">
    <source>
        <dbReference type="PROSITE" id="PS51915"/>
    </source>
</evidence>
<dbReference type="PROSITE" id="PS50157">
    <property type="entry name" value="ZINC_FINGER_C2H2_2"/>
    <property type="match status" value="6"/>
</dbReference>
<keyword evidence="13" id="KW-0175">Coiled coil</keyword>